<dbReference type="EMBL" id="JABFAC010245975">
    <property type="protein sequence ID" value="MBA0636456.1"/>
    <property type="molecule type" value="Genomic_DNA"/>
</dbReference>
<name>A0A7J8TE61_GOSDV</name>
<evidence type="ECO:0000313" key="2">
    <source>
        <dbReference type="Proteomes" id="UP000593561"/>
    </source>
</evidence>
<comment type="caution">
    <text evidence="1">The sequence shown here is derived from an EMBL/GenBank/DDBJ whole genome shotgun (WGS) entry which is preliminary data.</text>
</comment>
<dbReference type="AlphaFoldDB" id="A0A7J8TE61"/>
<proteinExistence type="predicted"/>
<organism evidence="1 2">
    <name type="scientific">Gossypium davidsonii</name>
    <name type="common">Davidson's cotton</name>
    <name type="synonym">Gossypium klotzschianum subsp. davidsonii</name>
    <dbReference type="NCBI Taxonomy" id="34287"/>
    <lineage>
        <taxon>Eukaryota</taxon>
        <taxon>Viridiplantae</taxon>
        <taxon>Streptophyta</taxon>
        <taxon>Embryophyta</taxon>
        <taxon>Tracheophyta</taxon>
        <taxon>Spermatophyta</taxon>
        <taxon>Magnoliopsida</taxon>
        <taxon>eudicotyledons</taxon>
        <taxon>Gunneridae</taxon>
        <taxon>Pentapetalae</taxon>
        <taxon>rosids</taxon>
        <taxon>malvids</taxon>
        <taxon>Malvales</taxon>
        <taxon>Malvaceae</taxon>
        <taxon>Malvoideae</taxon>
        <taxon>Gossypium</taxon>
    </lineage>
</organism>
<evidence type="ECO:0000313" key="1">
    <source>
        <dbReference type="EMBL" id="MBA0636456.1"/>
    </source>
</evidence>
<gene>
    <name evidence="1" type="ORF">Godav_025762</name>
</gene>
<sequence>ATCILFLTGIWVTQLLTHIVYNGYEIFFYKAIKKPYNSKLEVSLIMNNLLPYTQKIEPQGKMLKQLVIFLKNYVLKMLPMK</sequence>
<protein>
    <submittedName>
        <fullName evidence="1">Uncharacterized protein</fullName>
    </submittedName>
</protein>
<dbReference type="Proteomes" id="UP000593561">
    <property type="component" value="Unassembled WGS sequence"/>
</dbReference>
<reference evidence="1 2" key="1">
    <citation type="journal article" date="2019" name="Genome Biol. Evol.">
        <title>Insights into the evolution of the New World diploid cottons (Gossypium, subgenus Houzingenia) based on genome sequencing.</title>
        <authorList>
            <person name="Grover C.E."/>
            <person name="Arick M.A. 2nd"/>
            <person name="Thrash A."/>
            <person name="Conover J.L."/>
            <person name="Sanders W.S."/>
            <person name="Peterson D.G."/>
            <person name="Frelichowski J.E."/>
            <person name="Scheffler J.A."/>
            <person name="Scheffler B.E."/>
            <person name="Wendel J.F."/>
        </authorList>
    </citation>
    <scope>NUCLEOTIDE SEQUENCE [LARGE SCALE GENOMIC DNA]</scope>
    <source>
        <strain evidence="1">27</strain>
        <tissue evidence="1">Leaf</tissue>
    </source>
</reference>
<feature type="non-terminal residue" evidence="1">
    <location>
        <position position="1"/>
    </location>
</feature>
<keyword evidence="2" id="KW-1185">Reference proteome</keyword>
<accession>A0A7J8TE61</accession>